<dbReference type="EMBL" id="CAJOBA010002549">
    <property type="protein sequence ID" value="CAF3649520.1"/>
    <property type="molecule type" value="Genomic_DNA"/>
</dbReference>
<dbReference type="OrthoDB" id="10260307at2759"/>
<dbReference type="EMBL" id="CAJNOK010002548">
    <property type="protein sequence ID" value="CAF0864692.1"/>
    <property type="molecule type" value="Genomic_DNA"/>
</dbReference>
<dbReference type="Proteomes" id="UP000682733">
    <property type="component" value="Unassembled WGS sequence"/>
</dbReference>
<evidence type="ECO:0000313" key="4">
    <source>
        <dbReference type="EMBL" id="CAF3649520.1"/>
    </source>
</evidence>
<proteinExistence type="predicted"/>
<dbReference type="PANTHER" id="PTHR23048:SF0">
    <property type="entry name" value="CALMODULIN LIKE 3"/>
    <property type="match status" value="1"/>
</dbReference>
<reference evidence="3" key="1">
    <citation type="submission" date="2021-02" db="EMBL/GenBank/DDBJ databases">
        <authorList>
            <person name="Nowell W R."/>
        </authorList>
    </citation>
    <scope>NUCLEOTIDE SEQUENCE</scope>
</reference>
<evidence type="ECO:0000313" key="3">
    <source>
        <dbReference type="EMBL" id="CAF1525427.1"/>
    </source>
</evidence>
<dbReference type="EMBL" id="CAJOBC010089812">
    <property type="protein sequence ID" value="CAF4384371.1"/>
    <property type="molecule type" value="Genomic_DNA"/>
</dbReference>
<evidence type="ECO:0000313" key="6">
    <source>
        <dbReference type="Proteomes" id="UP000663829"/>
    </source>
</evidence>
<name>A0A815VA47_9BILA</name>
<dbReference type="GO" id="GO:0016460">
    <property type="term" value="C:myosin II complex"/>
    <property type="evidence" value="ECO:0007669"/>
    <property type="project" value="TreeGrafter"/>
</dbReference>
<dbReference type="FunFam" id="1.10.238.10:FF:000001">
    <property type="entry name" value="Calmodulin 1"/>
    <property type="match status" value="1"/>
</dbReference>
<protein>
    <submittedName>
        <fullName evidence="3">Uncharacterized protein</fullName>
    </submittedName>
</protein>
<accession>A0A815VA47</accession>
<dbReference type="InterPro" id="IPR050230">
    <property type="entry name" value="CALM/Myosin/TropC-like"/>
</dbReference>
<dbReference type="Proteomes" id="UP000681722">
    <property type="component" value="Unassembled WGS sequence"/>
</dbReference>
<gene>
    <name evidence="3" type="ORF">GPM918_LOCUS37753</name>
    <name evidence="2" type="ORF">OVA965_LOCUS7816</name>
    <name evidence="5" type="ORF">SRO942_LOCUS38529</name>
    <name evidence="4" type="ORF">TMI583_LOCUS7812</name>
</gene>
<keyword evidence="6" id="KW-1185">Reference proteome</keyword>
<dbReference type="Gene3D" id="1.10.238.10">
    <property type="entry name" value="EF-hand"/>
    <property type="match status" value="1"/>
</dbReference>
<dbReference type="SUPFAM" id="SSF47473">
    <property type="entry name" value="EF-hand"/>
    <property type="match status" value="1"/>
</dbReference>
<organism evidence="3 6">
    <name type="scientific">Didymodactylos carnosus</name>
    <dbReference type="NCBI Taxonomy" id="1234261"/>
    <lineage>
        <taxon>Eukaryota</taxon>
        <taxon>Metazoa</taxon>
        <taxon>Spiralia</taxon>
        <taxon>Gnathifera</taxon>
        <taxon>Rotifera</taxon>
        <taxon>Eurotatoria</taxon>
        <taxon>Bdelloidea</taxon>
        <taxon>Philodinida</taxon>
        <taxon>Philodinidae</taxon>
        <taxon>Didymodactylos</taxon>
    </lineage>
</organism>
<keyword evidence="1" id="KW-0677">Repeat</keyword>
<comment type="caution">
    <text evidence="3">The sequence shown here is derived from an EMBL/GenBank/DDBJ whole genome shotgun (WGS) entry which is preliminary data.</text>
</comment>
<evidence type="ECO:0000313" key="2">
    <source>
        <dbReference type="EMBL" id="CAF0864692.1"/>
    </source>
</evidence>
<dbReference type="AlphaFoldDB" id="A0A815VA47"/>
<evidence type="ECO:0000313" key="5">
    <source>
        <dbReference type="EMBL" id="CAF4384371.1"/>
    </source>
</evidence>
<dbReference type="PANTHER" id="PTHR23048">
    <property type="entry name" value="MYOSIN LIGHT CHAIN 1, 3"/>
    <property type="match status" value="1"/>
</dbReference>
<sequence>MKETFDTYDTKNQGIIKTSMLGKIIRTLGFNPLESDIQRISKELDPSNSDALKFPEYVAAYTRIPTSVTDKDILPAFQVFDTEKRGVLEAEDMLKNLMNIGEKLDEVEGEAFKENININDQGLFDYNGKYDKIFT</sequence>
<dbReference type="EMBL" id="CAJNOQ010024250">
    <property type="protein sequence ID" value="CAF1525427.1"/>
    <property type="molecule type" value="Genomic_DNA"/>
</dbReference>
<dbReference type="InterPro" id="IPR011992">
    <property type="entry name" value="EF-hand-dom_pair"/>
</dbReference>
<evidence type="ECO:0000256" key="1">
    <source>
        <dbReference type="ARBA" id="ARBA00022737"/>
    </source>
</evidence>
<dbReference type="Proteomes" id="UP000677228">
    <property type="component" value="Unassembled WGS sequence"/>
</dbReference>
<dbReference type="Proteomes" id="UP000663829">
    <property type="component" value="Unassembled WGS sequence"/>
</dbReference>